<dbReference type="Proteomes" id="UP000261580">
    <property type="component" value="Unassembled WGS sequence"/>
</dbReference>
<feature type="domain" description="Flavodoxin-like fold" evidence="3">
    <location>
        <begin position="3"/>
        <end position="171"/>
    </location>
</feature>
<dbReference type="GeneTree" id="ENSGT00940000156563"/>
<dbReference type="GO" id="GO:0005829">
    <property type="term" value="C:cytosol"/>
    <property type="evidence" value="ECO:0007669"/>
    <property type="project" value="TreeGrafter"/>
</dbReference>
<name>A0A3Q4GBZ0_NEOBR</name>
<sequence>MKTALIVYAHQSPASFNAAARDVALQELKLQGYEVVVSDLYAMNFKASATRDDIIGDVRNSEHFQYGEETLHAGMEGRLSEDIVAEQRKVTEAELIIFQFPLYWFSFPAVMKGWIDRVLSQGFAFSLEKMYDNGIFKDKKAMLSFTTGAAPTMFQPDGINGDINVTLWPLQVRHPRNKLKTKTKNSQLTTSKVNYIINWHAQLCSKMRSQNIKTDVVFIPQLLNVTILSNPLEPLSHTPADGCGTASGRRVYVYGYCSEGAYFIPKDHLILILTSCSTHRYKCDSVSRLIKL</sequence>
<protein>
    <submittedName>
        <fullName evidence="4">N-ribosyldihydronicotinamide:quinone dehydrogenase 2</fullName>
    </submittedName>
</protein>
<keyword evidence="5" id="KW-1185">Reference proteome</keyword>
<proteinExistence type="inferred from homology"/>
<evidence type="ECO:0000313" key="4">
    <source>
        <dbReference type="Ensembl" id="ENSNBRP00000000507.1"/>
    </source>
</evidence>
<dbReference type="Ensembl" id="ENSNBRT00000000546.1">
    <property type="protein sequence ID" value="ENSNBRP00000000507.1"/>
    <property type="gene ID" value="ENSNBRG00000000437.1"/>
</dbReference>
<dbReference type="Pfam" id="PF02525">
    <property type="entry name" value="Flavodoxin_2"/>
    <property type="match status" value="1"/>
</dbReference>
<dbReference type="AlphaFoldDB" id="A0A3Q4GBZ0"/>
<dbReference type="Gene3D" id="3.40.50.360">
    <property type="match status" value="1"/>
</dbReference>
<dbReference type="InterPro" id="IPR003680">
    <property type="entry name" value="Flavodoxin_fold"/>
</dbReference>
<dbReference type="PANTHER" id="PTHR10204:SF34">
    <property type="entry name" value="NAD(P)H DEHYDROGENASE [QUINONE] 1 ISOFORM 1"/>
    <property type="match status" value="1"/>
</dbReference>
<dbReference type="InterPro" id="IPR029039">
    <property type="entry name" value="Flavoprotein-like_sf"/>
</dbReference>
<dbReference type="GO" id="GO:0003955">
    <property type="term" value="F:NAD(P)H dehydrogenase (quinone) activity"/>
    <property type="evidence" value="ECO:0007669"/>
    <property type="project" value="TreeGrafter"/>
</dbReference>
<evidence type="ECO:0000256" key="2">
    <source>
        <dbReference type="ARBA" id="ARBA00023002"/>
    </source>
</evidence>
<dbReference type="PANTHER" id="PTHR10204">
    <property type="entry name" value="NAD P H OXIDOREDUCTASE-RELATED"/>
    <property type="match status" value="1"/>
</dbReference>
<organism evidence="4 5">
    <name type="scientific">Neolamprologus brichardi</name>
    <name type="common">Fairy cichlid</name>
    <name type="synonym">Lamprologus brichardi</name>
    <dbReference type="NCBI Taxonomy" id="32507"/>
    <lineage>
        <taxon>Eukaryota</taxon>
        <taxon>Metazoa</taxon>
        <taxon>Chordata</taxon>
        <taxon>Craniata</taxon>
        <taxon>Vertebrata</taxon>
        <taxon>Euteleostomi</taxon>
        <taxon>Actinopterygii</taxon>
        <taxon>Neopterygii</taxon>
        <taxon>Teleostei</taxon>
        <taxon>Neoteleostei</taxon>
        <taxon>Acanthomorphata</taxon>
        <taxon>Ovalentaria</taxon>
        <taxon>Cichlomorphae</taxon>
        <taxon>Cichliformes</taxon>
        <taxon>Cichlidae</taxon>
        <taxon>African cichlids</taxon>
        <taxon>Pseudocrenilabrinae</taxon>
        <taxon>Lamprologini</taxon>
        <taxon>Neolamprologus</taxon>
    </lineage>
</organism>
<accession>A0A3Q4GBZ0</accession>
<reference evidence="4" key="2">
    <citation type="submission" date="2025-09" db="UniProtKB">
        <authorList>
            <consortium name="Ensembl"/>
        </authorList>
    </citation>
    <scope>IDENTIFICATION</scope>
</reference>
<evidence type="ECO:0000256" key="1">
    <source>
        <dbReference type="ARBA" id="ARBA00006252"/>
    </source>
</evidence>
<dbReference type="InterPro" id="IPR051545">
    <property type="entry name" value="NAD(P)H_dehydrogenase_qn"/>
</dbReference>
<evidence type="ECO:0000259" key="3">
    <source>
        <dbReference type="Pfam" id="PF02525"/>
    </source>
</evidence>
<dbReference type="SUPFAM" id="SSF52218">
    <property type="entry name" value="Flavoproteins"/>
    <property type="match status" value="1"/>
</dbReference>
<comment type="similarity">
    <text evidence="1">Belongs to the NAD(P)H dehydrogenase (quinone) family.</text>
</comment>
<keyword evidence="2" id="KW-0560">Oxidoreductase</keyword>
<reference evidence="4" key="1">
    <citation type="submission" date="2025-08" db="UniProtKB">
        <authorList>
            <consortium name="Ensembl"/>
        </authorList>
    </citation>
    <scope>IDENTIFICATION</scope>
</reference>
<dbReference type="FunFam" id="3.40.50.360:FF:000054">
    <property type="entry name" value="NAD(P)H dehydrogenase, quinone 1"/>
    <property type="match status" value="1"/>
</dbReference>
<dbReference type="STRING" id="32507.ENSNBRP00000000507"/>
<evidence type="ECO:0000313" key="5">
    <source>
        <dbReference type="Proteomes" id="UP000261580"/>
    </source>
</evidence>